<organism evidence="1 2">
    <name type="scientific">Cyclotella atomus</name>
    <dbReference type="NCBI Taxonomy" id="382360"/>
    <lineage>
        <taxon>Eukaryota</taxon>
        <taxon>Sar</taxon>
        <taxon>Stramenopiles</taxon>
        <taxon>Ochrophyta</taxon>
        <taxon>Bacillariophyta</taxon>
        <taxon>Coscinodiscophyceae</taxon>
        <taxon>Thalassiosirophycidae</taxon>
        <taxon>Stephanodiscales</taxon>
        <taxon>Stephanodiscaceae</taxon>
        <taxon>Cyclotella</taxon>
    </lineage>
</organism>
<sequence>MSKFKCTPDKAFFIVCSLLSILLLLQNDHYLTRYIISLEKAVEAQHQPPYQDGPRVKFIAYPHRISLGSGSSVQCRWETIDHDNGTKLATLIGGNAQQLDYTQRTALSEGICISPTLEQHLHIFSSTEAIECLSSSSSSQLIITGDSYMKQLFIGLADILLSKHVSKDKEILNSAQRNKILTMSQHLIEGRRLQDSSFPSVTFGCQPEECYGKRNMTICSACINNISNQLLNNVTWVLGVGIHSVSRYYQYTKRNGPAINSTIHEITTFLDTQRQDHQRDLIFVSSPSYHYNADYPTQHERMTEFYEQLLPQMIHRSPFVDVFQATDSCIWKNCSVDGSHRKRFVNRWKAQLLLNTLCEVV</sequence>
<keyword evidence="2" id="KW-1185">Reference proteome</keyword>
<proteinExistence type="predicted"/>
<dbReference type="Proteomes" id="UP001530400">
    <property type="component" value="Unassembled WGS sequence"/>
</dbReference>
<name>A0ABD3QDW9_9STRA</name>
<protein>
    <submittedName>
        <fullName evidence="1">Uncharacterized protein</fullName>
    </submittedName>
</protein>
<evidence type="ECO:0000313" key="2">
    <source>
        <dbReference type="Proteomes" id="UP001530400"/>
    </source>
</evidence>
<accession>A0ABD3QDW9</accession>
<comment type="caution">
    <text evidence="1">The sequence shown here is derived from an EMBL/GenBank/DDBJ whole genome shotgun (WGS) entry which is preliminary data.</text>
</comment>
<gene>
    <name evidence="1" type="ORF">ACHAWO_001407</name>
</gene>
<dbReference type="EMBL" id="JALLPJ020000234">
    <property type="protein sequence ID" value="KAL3797926.1"/>
    <property type="molecule type" value="Genomic_DNA"/>
</dbReference>
<evidence type="ECO:0000313" key="1">
    <source>
        <dbReference type="EMBL" id="KAL3797926.1"/>
    </source>
</evidence>
<dbReference type="AlphaFoldDB" id="A0ABD3QDW9"/>
<reference evidence="1 2" key="1">
    <citation type="submission" date="2024-10" db="EMBL/GenBank/DDBJ databases">
        <title>Updated reference genomes for cyclostephanoid diatoms.</title>
        <authorList>
            <person name="Roberts W.R."/>
            <person name="Alverson A.J."/>
        </authorList>
    </citation>
    <scope>NUCLEOTIDE SEQUENCE [LARGE SCALE GENOMIC DNA]</scope>
    <source>
        <strain evidence="1 2">AJA010-31</strain>
    </source>
</reference>